<proteinExistence type="predicted"/>
<evidence type="ECO:0000313" key="3">
    <source>
        <dbReference type="Proteomes" id="UP000092932"/>
    </source>
</evidence>
<evidence type="ECO:0000259" key="1">
    <source>
        <dbReference type="Pfam" id="PF07238"/>
    </source>
</evidence>
<dbReference type="GO" id="GO:0035438">
    <property type="term" value="F:cyclic-di-GMP binding"/>
    <property type="evidence" value="ECO:0007669"/>
    <property type="project" value="InterPro"/>
</dbReference>
<protein>
    <recommendedName>
        <fullName evidence="1">PilZ domain-containing protein</fullName>
    </recommendedName>
</protein>
<dbReference type="KEGG" id="ado:A6F68_01936"/>
<keyword evidence="3" id="KW-1185">Reference proteome</keyword>
<dbReference type="Pfam" id="PF07238">
    <property type="entry name" value="PilZ"/>
    <property type="match status" value="1"/>
</dbReference>
<feature type="domain" description="PilZ" evidence="1">
    <location>
        <begin position="5"/>
        <end position="66"/>
    </location>
</feature>
<dbReference type="STRING" id="692370.A6F68_01936"/>
<dbReference type="SUPFAM" id="SSF141371">
    <property type="entry name" value="PilZ domain-like"/>
    <property type="match status" value="1"/>
</dbReference>
<reference evidence="2 3" key="1">
    <citation type="submission" date="2016-07" db="EMBL/GenBank/DDBJ databases">
        <title>Complete genome sequence of Altererythrobacter dongtanensis KCTC 22672, a type strain with esterase isolated from tidal flat.</title>
        <authorList>
            <person name="Cheng H."/>
            <person name="Wu Y.-H."/>
            <person name="Zhou P."/>
            <person name="Huo Y.-Y."/>
            <person name="Wang C.-S."/>
            <person name="Xu X.-W."/>
        </authorList>
    </citation>
    <scope>NUCLEOTIDE SEQUENCE [LARGE SCALE GENOMIC DNA]</scope>
    <source>
        <strain evidence="2 3">KCTC 22672</strain>
    </source>
</reference>
<dbReference type="Proteomes" id="UP000092932">
    <property type="component" value="Chromosome"/>
</dbReference>
<accession>A0A1B2AE73</accession>
<organism evidence="2 3">
    <name type="scientific">Tsuneonella dongtanensis</name>
    <dbReference type="NCBI Taxonomy" id="692370"/>
    <lineage>
        <taxon>Bacteria</taxon>
        <taxon>Pseudomonadati</taxon>
        <taxon>Pseudomonadota</taxon>
        <taxon>Alphaproteobacteria</taxon>
        <taxon>Sphingomonadales</taxon>
        <taxon>Erythrobacteraceae</taxon>
        <taxon>Tsuneonella</taxon>
    </lineage>
</organism>
<gene>
    <name evidence="2" type="ORF">A6F68_01936</name>
</gene>
<evidence type="ECO:0000313" key="2">
    <source>
        <dbReference type="EMBL" id="ANY20444.1"/>
    </source>
</evidence>
<dbReference type="EMBL" id="CP016591">
    <property type="protein sequence ID" value="ANY20444.1"/>
    <property type="molecule type" value="Genomic_DNA"/>
</dbReference>
<dbReference type="AlphaFoldDB" id="A0A1B2AE73"/>
<dbReference type="InterPro" id="IPR009875">
    <property type="entry name" value="PilZ_domain"/>
</dbReference>
<sequence length="97" mass="11143">MTHRTHRCLIDDISSTGARIRVEQEIAVGRTAMLQFHRLRLYGSVIWYGDGECGIRFDRKMEAEDIEGFLWIVQNPEAYERLCRESGGHDWAMGLGG</sequence>
<name>A0A1B2AE73_9SPHN</name>